<proteinExistence type="predicted"/>
<feature type="non-terminal residue" evidence="1">
    <location>
        <position position="88"/>
    </location>
</feature>
<organism evidence="1 2">
    <name type="scientific">Streptomyces brasiliscabiei</name>
    <dbReference type="NCBI Taxonomy" id="2736302"/>
    <lineage>
        <taxon>Bacteria</taxon>
        <taxon>Bacillati</taxon>
        <taxon>Actinomycetota</taxon>
        <taxon>Actinomycetes</taxon>
        <taxon>Kitasatosporales</taxon>
        <taxon>Streptomycetaceae</taxon>
        <taxon>Streptomyces</taxon>
    </lineage>
</organism>
<accession>A0ABU8GVT6</accession>
<protein>
    <submittedName>
        <fullName evidence="1">Uncharacterized protein</fullName>
    </submittedName>
</protein>
<evidence type="ECO:0000313" key="2">
    <source>
        <dbReference type="Proteomes" id="UP001365781"/>
    </source>
</evidence>
<comment type="caution">
    <text evidence="1">The sequence shown here is derived from an EMBL/GenBank/DDBJ whole genome shotgun (WGS) entry which is preliminary data.</text>
</comment>
<reference evidence="1 2" key="1">
    <citation type="submission" date="2024-03" db="EMBL/GenBank/DDBJ databases">
        <title>First Report of Pectobacterium brasiliscabiei causing potato scab in china.</title>
        <authorList>
            <person name="Handique U."/>
        </authorList>
    </citation>
    <scope>NUCLEOTIDE SEQUENCE [LARGE SCALE GENOMIC DNA]</scope>
    <source>
        <strain evidence="1 2">ZRIMU1503</strain>
    </source>
</reference>
<keyword evidence="2" id="KW-1185">Reference proteome</keyword>
<dbReference type="Gene3D" id="2.60.40.1910">
    <property type="match status" value="1"/>
</dbReference>
<name>A0ABU8GVT6_9ACTN</name>
<sequence length="88" mass="9683">VLKSFIEQSSFPLVKVTQQGNTLTINQSRFTNAGVDAPAQLWNVPVAIKYGAGDKVKTANVLLTKANQTIELEFEPEWIYPDQGALGY</sequence>
<dbReference type="Proteomes" id="UP001365781">
    <property type="component" value="Unassembled WGS sequence"/>
</dbReference>
<feature type="non-terminal residue" evidence="1">
    <location>
        <position position="1"/>
    </location>
</feature>
<dbReference type="EMBL" id="JBBAYM010000445">
    <property type="protein sequence ID" value="MEI5617294.1"/>
    <property type="molecule type" value="Genomic_DNA"/>
</dbReference>
<evidence type="ECO:0000313" key="1">
    <source>
        <dbReference type="EMBL" id="MEI5617294.1"/>
    </source>
</evidence>
<gene>
    <name evidence="1" type="ORF">WB403_50245</name>
</gene>